<dbReference type="EMBL" id="CP109011">
    <property type="protein sequence ID" value="WUT47198.1"/>
    <property type="molecule type" value="Genomic_DNA"/>
</dbReference>
<dbReference type="RefSeq" id="WP_329269110.1">
    <property type="nucleotide sequence ID" value="NZ_CP109011.1"/>
</dbReference>
<feature type="compositionally biased region" description="Gly residues" evidence="1">
    <location>
        <begin position="441"/>
        <end position="450"/>
    </location>
</feature>
<feature type="region of interest" description="Disordered" evidence="1">
    <location>
        <begin position="179"/>
        <end position="598"/>
    </location>
</feature>
<evidence type="ECO:0000313" key="3">
    <source>
        <dbReference type="Proteomes" id="UP001432168"/>
    </source>
</evidence>
<proteinExistence type="predicted"/>
<feature type="compositionally biased region" description="Basic and acidic residues" evidence="1">
    <location>
        <begin position="583"/>
        <end position="598"/>
    </location>
</feature>
<organism evidence="2 3">
    <name type="scientific">Streptomyces pseudovenezuelae</name>
    <dbReference type="NCBI Taxonomy" id="67350"/>
    <lineage>
        <taxon>Bacteria</taxon>
        <taxon>Bacillati</taxon>
        <taxon>Actinomycetota</taxon>
        <taxon>Actinomycetes</taxon>
        <taxon>Kitasatosporales</taxon>
        <taxon>Streptomycetaceae</taxon>
        <taxon>Streptomyces</taxon>
        <taxon>Streptomyces aurantiacus group</taxon>
    </lineage>
</organism>
<feature type="compositionally biased region" description="Basic and acidic residues" evidence="1">
    <location>
        <begin position="498"/>
        <end position="511"/>
    </location>
</feature>
<gene>
    <name evidence="2" type="ORF">OG929_34960</name>
</gene>
<feature type="compositionally biased region" description="Low complexity" evidence="1">
    <location>
        <begin position="418"/>
        <end position="440"/>
    </location>
</feature>
<name>A0ABZ1X4Z9_9ACTN</name>
<feature type="compositionally biased region" description="Basic and acidic residues" evidence="1">
    <location>
        <begin position="323"/>
        <end position="332"/>
    </location>
</feature>
<feature type="compositionally biased region" description="Basic and acidic residues" evidence="1">
    <location>
        <begin position="255"/>
        <end position="274"/>
    </location>
</feature>
<feature type="compositionally biased region" description="Gly residues" evidence="1">
    <location>
        <begin position="379"/>
        <end position="389"/>
    </location>
</feature>
<feature type="compositionally biased region" description="Gly residues" evidence="1">
    <location>
        <begin position="193"/>
        <end position="202"/>
    </location>
</feature>
<evidence type="ECO:0008006" key="4">
    <source>
        <dbReference type="Google" id="ProtNLM"/>
    </source>
</evidence>
<evidence type="ECO:0000256" key="1">
    <source>
        <dbReference type="SAM" id="MobiDB-lite"/>
    </source>
</evidence>
<keyword evidence="3" id="KW-1185">Reference proteome</keyword>
<feature type="compositionally biased region" description="Gly residues" evidence="1">
    <location>
        <begin position="215"/>
        <end position="237"/>
    </location>
</feature>
<dbReference type="Proteomes" id="UP001432168">
    <property type="component" value="Chromosome"/>
</dbReference>
<accession>A0ABZ1X4Z9</accession>
<feature type="compositionally biased region" description="Gly residues" evidence="1">
    <location>
        <begin position="406"/>
        <end position="417"/>
    </location>
</feature>
<feature type="compositionally biased region" description="Pro residues" evidence="1">
    <location>
        <begin position="512"/>
        <end position="522"/>
    </location>
</feature>
<evidence type="ECO:0000313" key="2">
    <source>
        <dbReference type="EMBL" id="WUT47198.1"/>
    </source>
</evidence>
<feature type="compositionally biased region" description="Low complexity" evidence="1">
    <location>
        <begin position="534"/>
        <end position="547"/>
    </location>
</feature>
<reference evidence="2" key="1">
    <citation type="submission" date="2022-10" db="EMBL/GenBank/DDBJ databases">
        <title>The complete genomes of actinobacterial strains from the NBC collection.</title>
        <authorList>
            <person name="Joergensen T.S."/>
            <person name="Alvarez Arevalo M."/>
            <person name="Sterndorff E.B."/>
            <person name="Faurdal D."/>
            <person name="Vuksanovic O."/>
            <person name="Mourched A.-S."/>
            <person name="Charusanti P."/>
            <person name="Shaw S."/>
            <person name="Blin K."/>
            <person name="Weber T."/>
        </authorList>
    </citation>
    <scope>NUCLEOTIDE SEQUENCE</scope>
    <source>
        <strain evidence="2">NBC_00686</strain>
    </source>
</reference>
<feature type="compositionally biased region" description="Low complexity" evidence="1">
    <location>
        <begin position="554"/>
        <end position="563"/>
    </location>
</feature>
<protein>
    <recommendedName>
        <fullName evidence="4">UL36 very large tegument protein</fullName>
    </recommendedName>
</protein>
<feature type="compositionally biased region" description="Low complexity" evidence="1">
    <location>
        <begin position="484"/>
        <end position="493"/>
    </location>
</feature>
<sequence length="768" mass="79085">MAVDQLPGRMREFVAYLDGVLARLDQGAGWCAVFWQRDPDGMQACLDGREVPPWDVVEALLQDLAAAYGPEVAHAEAERARPLHAAAQTAYDARPGGRDALGDRFDVMLREQRYAAERQADLGRRLAGATTQEEADAIRLDLAWARDDHERAVRRCAELQSRMAELDHRTMNDQARAIRRGQVAEGGAPRGAYGDGEGGSGGHGRETGRYEGAVTGAGGHEAGARGAVGRGAVGGGADFPDIPQQRDAAPSATDAEARRAGHAPRWRDRTETARSGHTGWAGDFGAASRRSQAAQPPDPRDPQAPTPSPTSAQASGWAEPPGEEPRRPRAAETARPGYGPHATPPTEPGLAGRGPGGRGSTEAAHSGYGLHAAAPGDVGAVGRGPGGQGSAEVAHSGYGPHPVGPGDVGAPGRGPGRQGPAEGAHPGHGPHVTAPADAGAAGRGPGGQGSAEGAHTGHAPHPVPPDDSARPGPHQYPQVDSSRAAYAPYQQAPGPLARPDRASPPDSDPPHEPTPAAPPPEAAAPKRKRRRGGARFAGMAEEDGAPVVVPPAAVPDLPSAPAAKGRTPRGARFAGAAEVPKAGSREPAEPLDAAARRETAETVATLVRLRSEGRTGEAHGVLVELAHWPADRFPLLAAELQHAGLGADWATLLWEAASLPADRLVAAADALVAAGRGADGEQILRQGVARPAGEIGAAVLGLVAEGRRREVTALLDAYVRVRAPEEAARSAEPGPGTLVPLLLAAARGVSDERHWDLVHALRVAGFSA</sequence>